<gene>
    <name evidence="9" type="ORF">AC812_13615</name>
</gene>
<evidence type="ECO:0000256" key="7">
    <source>
        <dbReference type="RuleBase" id="RU363032"/>
    </source>
</evidence>
<evidence type="ECO:0000313" key="10">
    <source>
        <dbReference type="Proteomes" id="UP000050514"/>
    </source>
</evidence>
<dbReference type="AlphaFoldDB" id="A0A0P6XX30"/>
<dbReference type="CDD" id="cd06261">
    <property type="entry name" value="TM_PBP2"/>
    <property type="match status" value="1"/>
</dbReference>
<feature type="domain" description="ABC transmembrane type-1" evidence="8">
    <location>
        <begin position="95"/>
        <end position="345"/>
    </location>
</feature>
<sequence length="359" mass="39542">MIAYTIRRLLLAIPVMFGILVVTFTLSRMIPGDPCKAMLGEKATAEVCDRFRAQYGLDKPIPVQLGIYMGNVLKGDFGMSIRFSRPVTIILIERLPTTIELGLTSLMIAVLVGIPAGILSAVKRNSIIDVITMVGANIGVSMPVYWLGLILAYVFALLLKDTPFWLPPTGRLSAGLVSVPFYQVLGWEFPKESFRYHLVEFISNLYILNSLLTRDWVVLKDAIQHLILPSVALSTIPLAIIARMTRSSMLEVLKQDYIRAARAKGLLRGTVIFKHAFRNALLPIVTIIGIQVGTLFAGAVLTETIFGLAGVGRILFEAITARDFPIIQAFTVVIAAGYVIANLIVDLSYVLIDPRIRLE</sequence>
<keyword evidence="3" id="KW-1003">Cell membrane</keyword>
<dbReference type="Gene3D" id="1.10.3720.10">
    <property type="entry name" value="MetI-like"/>
    <property type="match status" value="1"/>
</dbReference>
<dbReference type="Pfam" id="PF00528">
    <property type="entry name" value="BPD_transp_1"/>
    <property type="match status" value="1"/>
</dbReference>
<feature type="transmembrane region" description="Helical" evidence="7">
    <location>
        <begin position="222"/>
        <end position="242"/>
    </location>
</feature>
<proteinExistence type="inferred from homology"/>
<keyword evidence="4 7" id="KW-0812">Transmembrane</keyword>
<dbReference type="PANTHER" id="PTHR43163:SF6">
    <property type="entry name" value="DIPEPTIDE TRANSPORT SYSTEM PERMEASE PROTEIN DPPB-RELATED"/>
    <property type="match status" value="1"/>
</dbReference>
<dbReference type="GO" id="GO:0055085">
    <property type="term" value="P:transmembrane transport"/>
    <property type="evidence" value="ECO:0007669"/>
    <property type="project" value="InterPro"/>
</dbReference>
<organism evidence="9 10">
    <name type="scientific">Bellilinea caldifistulae</name>
    <dbReference type="NCBI Taxonomy" id="360411"/>
    <lineage>
        <taxon>Bacteria</taxon>
        <taxon>Bacillati</taxon>
        <taxon>Chloroflexota</taxon>
        <taxon>Anaerolineae</taxon>
        <taxon>Anaerolineales</taxon>
        <taxon>Anaerolineaceae</taxon>
        <taxon>Bellilinea</taxon>
    </lineage>
</organism>
<evidence type="ECO:0000256" key="6">
    <source>
        <dbReference type="ARBA" id="ARBA00023136"/>
    </source>
</evidence>
<dbReference type="PATRIC" id="fig|360411.5.peg.2413"/>
<dbReference type="PANTHER" id="PTHR43163">
    <property type="entry name" value="DIPEPTIDE TRANSPORT SYSTEM PERMEASE PROTEIN DPPB-RELATED"/>
    <property type="match status" value="1"/>
</dbReference>
<feature type="transmembrane region" description="Helical" evidence="7">
    <location>
        <begin position="326"/>
        <end position="352"/>
    </location>
</feature>
<evidence type="ECO:0000256" key="2">
    <source>
        <dbReference type="ARBA" id="ARBA00022448"/>
    </source>
</evidence>
<evidence type="ECO:0000256" key="5">
    <source>
        <dbReference type="ARBA" id="ARBA00022989"/>
    </source>
</evidence>
<feature type="transmembrane region" description="Helical" evidence="7">
    <location>
        <begin position="280"/>
        <end position="306"/>
    </location>
</feature>
<keyword evidence="6 7" id="KW-0472">Membrane</keyword>
<keyword evidence="2 7" id="KW-0813">Transport</keyword>
<dbReference type="Pfam" id="PF19300">
    <property type="entry name" value="BPD_transp_1_N"/>
    <property type="match status" value="1"/>
</dbReference>
<accession>A0A0P6XX30</accession>
<dbReference type="OrthoDB" id="9772184at2"/>
<dbReference type="InterPro" id="IPR035906">
    <property type="entry name" value="MetI-like_sf"/>
</dbReference>
<evidence type="ECO:0000256" key="1">
    <source>
        <dbReference type="ARBA" id="ARBA00004651"/>
    </source>
</evidence>
<feature type="transmembrane region" description="Helical" evidence="7">
    <location>
        <begin position="134"/>
        <end position="159"/>
    </location>
</feature>
<reference evidence="9" key="1">
    <citation type="submission" date="2015-07" db="EMBL/GenBank/DDBJ databases">
        <title>Draft genome of Bellilinea caldifistulae DSM 17877.</title>
        <authorList>
            <person name="Hemp J."/>
            <person name="Ward L.M."/>
            <person name="Pace L.A."/>
            <person name="Fischer W.W."/>
        </authorList>
    </citation>
    <scope>NUCLEOTIDE SEQUENCE [LARGE SCALE GENOMIC DNA]</scope>
    <source>
        <strain evidence="9">GOMI-1</strain>
    </source>
</reference>
<dbReference type="RefSeq" id="WP_061917408.1">
    <property type="nucleotide sequence ID" value="NZ_DF967971.1"/>
</dbReference>
<dbReference type="PROSITE" id="PS50928">
    <property type="entry name" value="ABC_TM1"/>
    <property type="match status" value="1"/>
</dbReference>
<evidence type="ECO:0000256" key="3">
    <source>
        <dbReference type="ARBA" id="ARBA00022475"/>
    </source>
</evidence>
<dbReference type="InterPro" id="IPR000515">
    <property type="entry name" value="MetI-like"/>
</dbReference>
<keyword evidence="5 7" id="KW-1133">Transmembrane helix</keyword>
<dbReference type="SUPFAM" id="SSF161098">
    <property type="entry name" value="MetI-like"/>
    <property type="match status" value="1"/>
</dbReference>
<comment type="similarity">
    <text evidence="7">Belongs to the binding-protein-dependent transport system permease family.</text>
</comment>
<dbReference type="STRING" id="360411.AC812_13615"/>
<evidence type="ECO:0000313" key="9">
    <source>
        <dbReference type="EMBL" id="KPL73822.1"/>
    </source>
</evidence>
<name>A0A0P6XX30_9CHLR</name>
<comment type="caution">
    <text evidence="9">The sequence shown here is derived from an EMBL/GenBank/DDBJ whole genome shotgun (WGS) entry which is preliminary data.</text>
</comment>
<dbReference type="InterPro" id="IPR045621">
    <property type="entry name" value="BPD_transp_1_N"/>
</dbReference>
<comment type="subcellular location">
    <subcellularLocation>
        <location evidence="1 7">Cell membrane</location>
        <topology evidence="1 7">Multi-pass membrane protein</topology>
    </subcellularLocation>
</comment>
<feature type="transmembrane region" description="Helical" evidence="7">
    <location>
        <begin position="9"/>
        <end position="30"/>
    </location>
</feature>
<feature type="transmembrane region" description="Helical" evidence="7">
    <location>
        <begin position="101"/>
        <end position="122"/>
    </location>
</feature>
<keyword evidence="10" id="KW-1185">Reference proteome</keyword>
<dbReference type="Proteomes" id="UP000050514">
    <property type="component" value="Unassembled WGS sequence"/>
</dbReference>
<protein>
    <submittedName>
        <fullName evidence="9">Peptide ABC transporter permease</fullName>
    </submittedName>
</protein>
<dbReference type="EMBL" id="LGHJ01000019">
    <property type="protein sequence ID" value="KPL73822.1"/>
    <property type="molecule type" value="Genomic_DNA"/>
</dbReference>
<dbReference type="GO" id="GO:0005886">
    <property type="term" value="C:plasma membrane"/>
    <property type="evidence" value="ECO:0007669"/>
    <property type="project" value="UniProtKB-SubCell"/>
</dbReference>
<evidence type="ECO:0000256" key="4">
    <source>
        <dbReference type="ARBA" id="ARBA00022692"/>
    </source>
</evidence>
<evidence type="ECO:0000259" key="8">
    <source>
        <dbReference type="PROSITE" id="PS50928"/>
    </source>
</evidence>